<accession>A0AAE1Q7P2</accession>
<name>A0AAE1Q7P2_9EUCA</name>
<keyword evidence="2" id="KW-1185">Reference proteome</keyword>
<dbReference type="Proteomes" id="UP001292094">
    <property type="component" value="Unassembled WGS sequence"/>
</dbReference>
<proteinExistence type="predicted"/>
<evidence type="ECO:0000313" key="1">
    <source>
        <dbReference type="EMBL" id="KAK4321118.1"/>
    </source>
</evidence>
<evidence type="ECO:0000313" key="2">
    <source>
        <dbReference type="Proteomes" id="UP001292094"/>
    </source>
</evidence>
<comment type="caution">
    <text evidence="1">The sequence shown here is derived from an EMBL/GenBank/DDBJ whole genome shotgun (WGS) entry which is preliminary data.</text>
</comment>
<gene>
    <name evidence="1" type="ORF">Pmani_008063</name>
</gene>
<dbReference type="AlphaFoldDB" id="A0AAE1Q7P2"/>
<organism evidence="1 2">
    <name type="scientific">Petrolisthes manimaculis</name>
    <dbReference type="NCBI Taxonomy" id="1843537"/>
    <lineage>
        <taxon>Eukaryota</taxon>
        <taxon>Metazoa</taxon>
        <taxon>Ecdysozoa</taxon>
        <taxon>Arthropoda</taxon>
        <taxon>Crustacea</taxon>
        <taxon>Multicrustacea</taxon>
        <taxon>Malacostraca</taxon>
        <taxon>Eumalacostraca</taxon>
        <taxon>Eucarida</taxon>
        <taxon>Decapoda</taxon>
        <taxon>Pleocyemata</taxon>
        <taxon>Anomura</taxon>
        <taxon>Galatheoidea</taxon>
        <taxon>Porcellanidae</taxon>
        <taxon>Petrolisthes</taxon>
    </lineage>
</organism>
<protein>
    <submittedName>
        <fullName evidence="1">Uncharacterized protein</fullName>
    </submittedName>
</protein>
<dbReference type="EMBL" id="JAWZYT010000618">
    <property type="protein sequence ID" value="KAK4321118.1"/>
    <property type="molecule type" value="Genomic_DNA"/>
</dbReference>
<reference evidence="1" key="1">
    <citation type="submission" date="2023-11" db="EMBL/GenBank/DDBJ databases">
        <title>Genome assemblies of two species of porcelain crab, Petrolisthes cinctipes and Petrolisthes manimaculis (Anomura: Porcellanidae).</title>
        <authorList>
            <person name="Angst P."/>
        </authorList>
    </citation>
    <scope>NUCLEOTIDE SEQUENCE</scope>
    <source>
        <strain evidence="1">PB745_02</strain>
        <tissue evidence="1">Gill</tissue>
    </source>
</reference>
<sequence>MEGWVRGNQVLQATIWSSRCHPHLLTLSPHHMGRIGSSWPGTFQLNPAAGKTSTPVEARECRLPLTHSYGNTFPS</sequence>